<dbReference type="InterPro" id="IPR006170">
    <property type="entry name" value="PBP/GOBP"/>
</dbReference>
<feature type="chain" id="PRO_5004325212" evidence="1">
    <location>
        <begin position="22"/>
        <end position="148"/>
    </location>
</feature>
<dbReference type="Pfam" id="PF01395">
    <property type="entry name" value="PBP_GOBP"/>
    <property type="match status" value="1"/>
</dbReference>
<gene>
    <name evidence="2" type="primary">abp2</name>
</gene>
<reference evidence="2" key="1">
    <citation type="submission" date="2000-12" db="EMBL/GenBank/DDBJ databases">
        <title>A novel antennal binding protein preferentially expressed in female antennae of Heliothis virescens.</title>
        <authorList>
            <person name="Korchi A."/>
            <person name="Breer H."/>
            <person name="Krieger J."/>
        </authorList>
    </citation>
    <scope>NUCLEOTIDE SEQUENCE</scope>
</reference>
<dbReference type="SUPFAM" id="SSF47565">
    <property type="entry name" value="Insect pheromone/odorant-binding proteins"/>
    <property type="match status" value="1"/>
</dbReference>
<sequence>MSRFCLLSFVVMIIYLGSIHALSSDEESSIKEALHPFVVECAEEYGITEEMFEEAKKKGSAEDIDPCFMSCFLKKAEFFDGAGKFDVEKTMSFAKSHITSEPAIKFLEAAGGACVKINDEDVSDGDQGCDRAKLLFDCLMELKKKISE</sequence>
<keyword evidence="1" id="KW-0732">Signal</keyword>
<evidence type="ECO:0000313" key="2">
    <source>
        <dbReference type="EMBL" id="CAC33574.1"/>
    </source>
</evidence>
<name>Q9BLW6_HELVI</name>
<evidence type="ECO:0000256" key="1">
    <source>
        <dbReference type="SAM" id="SignalP"/>
    </source>
</evidence>
<dbReference type="SMART" id="SM00708">
    <property type="entry name" value="PhBP"/>
    <property type="match status" value="1"/>
</dbReference>
<accession>Q9BLW6</accession>
<feature type="signal peptide" evidence="1">
    <location>
        <begin position="1"/>
        <end position="21"/>
    </location>
</feature>
<protein>
    <submittedName>
        <fullName evidence="2">Antennal binding protein</fullName>
    </submittedName>
</protein>
<dbReference type="CDD" id="cd23992">
    <property type="entry name" value="PBP_GOBP"/>
    <property type="match status" value="1"/>
</dbReference>
<dbReference type="GO" id="GO:0005549">
    <property type="term" value="F:odorant binding"/>
    <property type="evidence" value="ECO:0007669"/>
    <property type="project" value="InterPro"/>
</dbReference>
<dbReference type="AlphaFoldDB" id="Q9BLW6"/>
<organism evidence="2">
    <name type="scientific">Heliothis virescens</name>
    <name type="common">Tobacco budworm moth</name>
    <dbReference type="NCBI Taxonomy" id="7102"/>
    <lineage>
        <taxon>Eukaryota</taxon>
        <taxon>Metazoa</taxon>
        <taxon>Ecdysozoa</taxon>
        <taxon>Arthropoda</taxon>
        <taxon>Hexapoda</taxon>
        <taxon>Insecta</taxon>
        <taxon>Pterygota</taxon>
        <taxon>Neoptera</taxon>
        <taxon>Endopterygota</taxon>
        <taxon>Lepidoptera</taxon>
        <taxon>Glossata</taxon>
        <taxon>Ditrysia</taxon>
        <taxon>Noctuoidea</taxon>
        <taxon>Noctuidae</taxon>
        <taxon>Heliothinae</taxon>
        <taxon>Heliothis</taxon>
    </lineage>
</organism>
<proteinExistence type="evidence at transcript level"/>
<dbReference type="InterPro" id="IPR036728">
    <property type="entry name" value="PBP_GOBP_sf"/>
</dbReference>
<dbReference type="Gene3D" id="1.10.238.20">
    <property type="entry name" value="Pheromone/general odorant binding protein domain"/>
    <property type="match status" value="1"/>
</dbReference>
<dbReference type="EMBL" id="AJ300654">
    <property type="protein sequence ID" value="CAC33574.1"/>
    <property type="molecule type" value="mRNA"/>
</dbReference>